<name>A0A210QAF5_MIZYE</name>
<dbReference type="Gene3D" id="1.10.150.390">
    <property type="match status" value="1"/>
</dbReference>
<feature type="compositionally biased region" description="Polar residues" evidence="9">
    <location>
        <begin position="80"/>
        <end position="112"/>
    </location>
</feature>
<protein>
    <submittedName>
        <fullName evidence="10">DNA-directed RNA polymerase II subunit RPB1</fullName>
    </submittedName>
</protein>
<keyword evidence="6" id="KW-0238">DNA-binding</keyword>
<feature type="region of interest" description="Disordered" evidence="9">
    <location>
        <begin position="1"/>
        <end position="152"/>
    </location>
</feature>
<dbReference type="STRING" id="6573.A0A210QAF5"/>
<evidence type="ECO:0000256" key="8">
    <source>
        <dbReference type="ARBA" id="ARBA00023242"/>
    </source>
</evidence>
<reference evidence="10 11" key="1">
    <citation type="journal article" date="2017" name="Nat. Ecol. Evol.">
        <title>Scallop genome provides insights into evolution of bilaterian karyotype and development.</title>
        <authorList>
            <person name="Wang S."/>
            <person name="Zhang J."/>
            <person name="Jiao W."/>
            <person name="Li J."/>
            <person name="Xun X."/>
            <person name="Sun Y."/>
            <person name="Guo X."/>
            <person name="Huan P."/>
            <person name="Dong B."/>
            <person name="Zhang L."/>
            <person name="Hu X."/>
            <person name="Sun X."/>
            <person name="Wang J."/>
            <person name="Zhao C."/>
            <person name="Wang Y."/>
            <person name="Wang D."/>
            <person name="Huang X."/>
            <person name="Wang R."/>
            <person name="Lv J."/>
            <person name="Li Y."/>
            <person name="Zhang Z."/>
            <person name="Liu B."/>
            <person name="Lu W."/>
            <person name="Hui Y."/>
            <person name="Liang J."/>
            <person name="Zhou Z."/>
            <person name="Hou R."/>
            <person name="Li X."/>
            <person name="Liu Y."/>
            <person name="Li H."/>
            <person name="Ning X."/>
            <person name="Lin Y."/>
            <person name="Zhao L."/>
            <person name="Xing Q."/>
            <person name="Dou J."/>
            <person name="Li Y."/>
            <person name="Mao J."/>
            <person name="Guo H."/>
            <person name="Dou H."/>
            <person name="Li T."/>
            <person name="Mu C."/>
            <person name="Jiang W."/>
            <person name="Fu Q."/>
            <person name="Fu X."/>
            <person name="Miao Y."/>
            <person name="Liu J."/>
            <person name="Yu Q."/>
            <person name="Li R."/>
            <person name="Liao H."/>
            <person name="Li X."/>
            <person name="Kong Y."/>
            <person name="Jiang Z."/>
            <person name="Chourrout D."/>
            <person name="Li R."/>
            <person name="Bao Z."/>
        </authorList>
    </citation>
    <scope>NUCLEOTIDE SEQUENCE [LARGE SCALE GENOMIC DNA]</scope>
    <source>
        <strain evidence="10 11">PY_sf001</strain>
    </source>
</reference>
<evidence type="ECO:0000256" key="2">
    <source>
        <dbReference type="ARBA" id="ARBA00022553"/>
    </source>
</evidence>
<evidence type="ECO:0000256" key="9">
    <source>
        <dbReference type="SAM" id="MobiDB-lite"/>
    </source>
</evidence>
<feature type="compositionally biased region" description="Polar residues" evidence="9">
    <location>
        <begin position="138"/>
        <end position="152"/>
    </location>
</feature>
<dbReference type="EMBL" id="NEDP02004411">
    <property type="protein sequence ID" value="OWF45711.1"/>
    <property type="molecule type" value="Genomic_DNA"/>
</dbReference>
<feature type="compositionally biased region" description="Low complexity" evidence="9">
    <location>
        <begin position="514"/>
        <end position="540"/>
    </location>
</feature>
<keyword evidence="2" id="KW-0597">Phosphoprotein</keyword>
<evidence type="ECO:0000256" key="4">
    <source>
        <dbReference type="ARBA" id="ARBA00022737"/>
    </source>
</evidence>
<dbReference type="AlphaFoldDB" id="A0A210QAF5"/>
<evidence type="ECO:0000313" key="10">
    <source>
        <dbReference type="EMBL" id="OWF45711.1"/>
    </source>
</evidence>
<keyword evidence="8" id="KW-0539">Nucleus</keyword>
<keyword evidence="3" id="KW-0479">Metal-binding</keyword>
<organism evidence="10 11">
    <name type="scientific">Mizuhopecten yessoensis</name>
    <name type="common">Japanese scallop</name>
    <name type="synonym">Patinopecten yessoensis</name>
    <dbReference type="NCBI Taxonomy" id="6573"/>
    <lineage>
        <taxon>Eukaryota</taxon>
        <taxon>Metazoa</taxon>
        <taxon>Spiralia</taxon>
        <taxon>Lophotrochozoa</taxon>
        <taxon>Mollusca</taxon>
        <taxon>Bivalvia</taxon>
        <taxon>Autobranchia</taxon>
        <taxon>Pteriomorphia</taxon>
        <taxon>Pectinida</taxon>
        <taxon>Pectinoidea</taxon>
        <taxon>Pectinidae</taxon>
        <taxon>Mizuhopecten</taxon>
    </lineage>
</organism>
<dbReference type="GO" id="GO:0000428">
    <property type="term" value="C:DNA-directed RNA polymerase complex"/>
    <property type="evidence" value="ECO:0007669"/>
    <property type="project" value="UniProtKB-KW"/>
</dbReference>
<comment type="caution">
    <text evidence="10">The sequence shown here is derived from an EMBL/GenBank/DDBJ whole genome shotgun (WGS) entry which is preliminary data.</text>
</comment>
<evidence type="ECO:0000256" key="6">
    <source>
        <dbReference type="ARBA" id="ARBA00023125"/>
    </source>
</evidence>
<dbReference type="Pfam" id="PF05001">
    <property type="entry name" value="RNA_pol_Rpb1_R"/>
    <property type="match status" value="6"/>
</dbReference>
<keyword evidence="5" id="KW-0862">Zinc</keyword>
<dbReference type="GO" id="GO:0003677">
    <property type="term" value="F:DNA binding"/>
    <property type="evidence" value="ECO:0007669"/>
    <property type="project" value="UniProtKB-KW"/>
</dbReference>
<feature type="region of interest" description="Disordered" evidence="9">
    <location>
        <begin position="508"/>
        <end position="639"/>
    </location>
</feature>
<dbReference type="SUPFAM" id="SSF64484">
    <property type="entry name" value="beta and beta-prime subunits of DNA dependent RNA-polymerase"/>
    <property type="match status" value="1"/>
</dbReference>
<sequence length="639" mass="69490">MPTRQDYTRFSTPSPTQQDSTRISTPSPTCQDYTRSRISTPSRRTPTRQDSNHTRISTPSPTHHDFTRTSTPSRRMPRLQDSTHVRTSTLSPRTPTCQDYTRISTPSPTHQNSTRKSTPSRRTPTRQDSTRSRISMPSCRTTPRSINPLQKSCQNSTFSAPRILSLPQPTYTPSCRTVLYEDVSPVKSWDGTFVNRMGFLLDMDNQLQPNVTSLNYQEDDHGTMFHQRQWIGVPDQDQMSPFAYMDASAHRIRKDAVDSTCTTARRQADALSLCNLLGITMEEGKTVQGVLKKIINILDFPQPAINQNCDDSSTSLSVHHDANLSESKPPEPKSEVDTLMEAAAHGTCNPIRGVSECIMLGQLAKIGTGSFDLVLDAEKYKIEIPLNAYSGFGGVFLPRVKFSMPKAKSNSRTVPGSRKRGQKVAATGAAGLSEEQLSRVAYSVFDRMAPRFEELITPIRNSPAIAGTGFFFGGGSSPAAGMSPQTISWQQGATPAYRTAWSPGFGSGMTPGASESGYSPEYSPTSPSYSPTSPNYSPTSPSYPPTSPSYSPSSPSYSPTSPGYSPSSPTYSPTSPSYSPTSPSYSPTSPSYSPTSPSYSPTSPSYSPTSPSYSPTSPSYSPTSPSYSPTSPSYFPSSP</sequence>
<dbReference type="GO" id="GO:0046872">
    <property type="term" value="F:metal ion binding"/>
    <property type="evidence" value="ECO:0007669"/>
    <property type="project" value="UniProtKB-KW"/>
</dbReference>
<evidence type="ECO:0000256" key="1">
    <source>
        <dbReference type="ARBA" id="ARBA00004123"/>
    </source>
</evidence>
<accession>A0A210QAF5</accession>
<evidence type="ECO:0000256" key="7">
    <source>
        <dbReference type="ARBA" id="ARBA00023163"/>
    </source>
</evidence>
<keyword evidence="11" id="KW-1185">Reference proteome</keyword>
<gene>
    <name evidence="10" type="ORF">KP79_PYT12240</name>
</gene>
<dbReference type="Proteomes" id="UP000242188">
    <property type="component" value="Unassembled WGS sequence"/>
</dbReference>
<dbReference type="PROSITE" id="PS00115">
    <property type="entry name" value="RNA_POL_II_REPEAT"/>
    <property type="match status" value="8"/>
</dbReference>
<feature type="compositionally biased region" description="Low complexity" evidence="9">
    <location>
        <begin position="548"/>
        <end position="639"/>
    </location>
</feature>
<evidence type="ECO:0000256" key="3">
    <source>
        <dbReference type="ARBA" id="ARBA00022723"/>
    </source>
</evidence>
<evidence type="ECO:0000256" key="5">
    <source>
        <dbReference type="ARBA" id="ARBA00022833"/>
    </source>
</evidence>
<keyword evidence="4" id="KW-0677">Repeat</keyword>
<feature type="compositionally biased region" description="Basic and acidic residues" evidence="9">
    <location>
        <begin position="318"/>
        <end position="334"/>
    </location>
</feature>
<feature type="compositionally biased region" description="Polar residues" evidence="9">
    <location>
        <begin position="8"/>
        <end position="33"/>
    </location>
</feature>
<comment type="subcellular location">
    <subcellularLocation>
        <location evidence="1">Nucleus</location>
    </subcellularLocation>
</comment>
<dbReference type="OrthoDB" id="270392at2759"/>
<dbReference type="GO" id="GO:0006366">
    <property type="term" value="P:transcription by RNA polymerase II"/>
    <property type="evidence" value="ECO:0007669"/>
    <property type="project" value="InterPro"/>
</dbReference>
<dbReference type="InterPro" id="IPR000684">
    <property type="entry name" value="RNA_pol_II_repeat_euk"/>
</dbReference>
<keyword evidence="10" id="KW-0240">DNA-directed RNA polymerase</keyword>
<feature type="region of interest" description="Disordered" evidence="9">
    <location>
        <begin position="311"/>
        <end position="334"/>
    </location>
</feature>
<keyword evidence="7" id="KW-0804">Transcription</keyword>
<evidence type="ECO:0000313" key="11">
    <source>
        <dbReference type="Proteomes" id="UP000242188"/>
    </source>
</evidence>
<dbReference type="GO" id="GO:0005634">
    <property type="term" value="C:nucleus"/>
    <property type="evidence" value="ECO:0007669"/>
    <property type="project" value="UniProtKB-SubCell"/>
</dbReference>
<proteinExistence type="predicted"/>